<dbReference type="AlphaFoldDB" id="A0A8I0HH27"/>
<keyword evidence="3" id="KW-1185">Reference proteome</keyword>
<dbReference type="InterPro" id="IPR051448">
    <property type="entry name" value="CdaR-like_regulators"/>
</dbReference>
<dbReference type="InterPro" id="IPR009057">
    <property type="entry name" value="Homeodomain-like_sf"/>
</dbReference>
<dbReference type="PANTHER" id="PTHR33744:SF1">
    <property type="entry name" value="DNA-BINDING TRANSCRIPTIONAL ACTIVATOR ADER"/>
    <property type="match status" value="1"/>
</dbReference>
<dbReference type="InterPro" id="IPR025736">
    <property type="entry name" value="PucR_C-HTH_dom"/>
</dbReference>
<name>A0A8I0HH27_9CORY</name>
<evidence type="ECO:0000259" key="1">
    <source>
        <dbReference type="Pfam" id="PF13556"/>
    </source>
</evidence>
<dbReference type="Pfam" id="PF13556">
    <property type="entry name" value="HTH_30"/>
    <property type="match status" value="1"/>
</dbReference>
<dbReference type="PANTHER" id="PTHR33744">
    <property type="entry name" value="CARBOHYDRATE DIACID REGULATOR"/>
    <property type="match status" value="1"/>
</dbReference>
<evidence type="ECO:0000313" key="2">
    <source>
        <dbReference type="EMBL" id="MBD8029863.1"/>
    </source>
</evidence>
<comment type="caution">
    <text evidence="2">The sequence shown here is derived from an EMBL/GenBank/DDBJ whole genome shotgun (WGS) entry which is preliminary data.</text>
</comment>
<dbReference type="InterPro" id="IPR042070">
    <property type="entry name" value="PucR_C-HTH_sf"/>
</dbReference>
<dbReference type="Gene3D" id="1.10.10.2840">
    <property type="entry name" value="PucR C-terminal helix-turn-helix domain"/>
    <property type="match status" value="1"/>
</dbReference>
<dbReference type="EMBL" id="JACSPR010000003">
    <property type="protein sequence ID" value="MBD8029863.1"/>
    <property type="molecule type" value="Genomic_DNA"/>
</dbReference>
<accession>A0A8I0HH27</accession>
<dbReference type="SUPFAM" id="SSF46689">
    <property type="entry name" value="Homeodomain-like"/>
    <property type="match status" value="1"/>
</dbReference>
<reference evidence="2 3" key="1">
    <citation type="submission" date="2020-08" db="EMBL/GenBank/DDBJ databases">
        <title>A Genomic Blueprint of the Chicken Gut Microbiome.</title>
        <authorList>
            <person name="Gilroy R."/>
            <person name="Ravi A."/>
            <person name="Getino M."/>
            <person name="Pursley I."/>
            <person name="Horton D.L."/>
            <person name="Alikhan N.-F."/>
            <person name="Baker D."/>
            <person name="Gharbi K."/>
            <person name="Hall N."/>
            <person name="Watson M."/>
            <person name="Adriaenssens E.M."/>
            <person name="Foster-Nyarko E."/>
            <person name="Jarju S."/>
            <person name="Secka A."/>
            <person name="Antonio M."/>
            <person name="Oren A."/>
            <person name="Chaudhuri R."/>
            <person name="La Ragione R.M."/>
            <person name="Hildebrand F."/>
            <person name="Pallen M.J."/>
        </authorList>
    </citation>
    <scope>NUCLEOTIDE SEQUENCE [LARGE SCALE GENOMIC DNA]</scope>
    <source>
        <strain evidence="2 3">Sa1YVA5</strain>
    </source>
</reference>
<sequence length="392" mass="43081">MKRLPELDDALQNLSEDLDRRLVVIDKTMRVVSYSIHESPADRQRLFHMLAHSDSWPRPATATTPHQVVEIPDVGPVLFLRLLDPRRQIIGHLVLPVDDAAPEESLLAGVTAAAPHLSTLLAARQHNDMDREARSHHLAVQLVSNDAGARAKAADALITERFLSSAETCCAVALGVDPRGATPLDHEKTPQAVTQTLDFVRETSTATVIGGVLDDRVGVLVFPRPVVVPRLRRILDDPQLIPVRAGIGPLVPLGEVYRSLDRARLAWRASWLAPDAHDTVTTWETVGLDGTLARLPLEDFQPQDLPPSIRELLAAVESPVLLHTLEAYLTAGGDAQQTARTLSIHRSTLYYRLDKLRVLIDGDLSDGLLRRELHTGLRIAQLAGLVPGEWVK</sequence>
<protein>
    <submittedName>
        <fullName evidence="2">Helix-turn-helix domain-containing protein</fullName>
    </submittedName>
</protein>
<feature type="domain" description="PucR C-terminal helix-turn-helix" evidence="1">
    <location>
        <begin position="321"/>
        <end position="379"/>
    </location>
</feature>
<proteinExistence type="predicted"/>
<dbReference type="Proteomes" id="UP000650224">
    <property type="component" value="Unassembled WGS sequence"/>
</dbReference>
<evidence type="ECO:0000313" key="3">
    <source>
        <dbReference type="Proteomes" id="UP000650224"/>
    </source>
</evidence>
<dbReference type="RefSeq" id="WP_191733084.1">
    <property type="nucleotide sequence ID" value="NZ_JACSPR010000003.1"/>
</dbReference>
<gene>
    <name evidence="2" type="ORF">H9627_05900</name>
</gene>
<organism evidence="2 3">
    <name type="scientific">Corynebacterium gallinarum</name>
    <dbReference type="NCBI Taxonomy" id="2762214"/>
    <lineage>
        <taxon>Bacteria</taxon>
        <taxon>Bacillati</taxon>
        <taxon>Actinomycetota</taxon>
        <taxon>Actinomycetes</taxon>
        <taxon>Mycobacteriales</taxon>
        <taxon>Corynebacteriaceae</taxon>
        <taxon>Corynebacterium</taxon>
    </lineage>
</organism>